<dbReference type="EMBL" id="UINC01034003">
    <property type="protein sequence ID" value="SVB24162.1"/>
    <property type="molecule type" value="Genomic_DNA"/>
</dbReference>
<dbReference type="InterPro" id="IPR018490">
    <property type="entry name" value="cNMP-bd_dom_sf"/>
</dbReference>
<evidence type="ECO:0000256" key="2">
    <source>
        <dbReference type="SAM" id="Coils"/>
    </source>
</evidence>
<dbReference type="InterPro" id="IPR014710">
    <property type="entry name" value="RmlC-like_jellyroll"/>
</dbReference>
<keyword evidence="1" id="KW-0407">Ion channel</keyword>
<dbReference type="InterPro" id="IPR000595">
    <property type="entry name" value="cNMP-bd_dom"/>
</dbReference>
<reference evidence="5" key="1">
    <citation type="submission" date="2018-05" db="EMBL/GenBank/DDBJ databases">
        <authorList>
            <person name="Lanie J.A."/>
            <person name="Ng W.-L."/>
            <person name="Kazmierczak K.M."/>
            <person name="Andrzejewski T.M."/>
            <person name="Davidsen T.M."/>
            <person name="Wayne K.J."/>
            <person name="Tettelin H."/>
            <person name="Glass J.I."/>
            <person name="Rusch D."/>
            <person name="Podicherti R."/>
            <person name="Tsui H.-C.T."/>
            <person name="Winkler M.E."/>
        </authorList>
    </citation>
    <scope>NUCLEOTIDE SEQUENCE</scope>
</reference>
<evidence type="ECO:0000313" key="5">
    <source>
        <dbReference type="EMBL" id="SVB24162.1"/>
    </source>
</evidence>
<evidence type="ECO:0000259" key="4">
    <source>
        <dbReference type="PROSITE" id="PS50110"/>
    </source>
</evidence>
<dbReference type="PANTHER" id="PTHR45638:SF11">
    <property type="entry name" value="CYCLIC NUCLEOTIDE-GATED CATION CHANNEL SUBUNIT A"/>
    <property type="match status" value="1"/>
</dbReference>
<dbReference type="SUPFAM" id="SSF52172">
    <property type="entry name" value="CheY-like"/>
    <property type="match status" value="1"/>
</dbReference>
<dbReference type="InterPro" id="IPR011006">
    <property type="entry name" value="CheY-like_superfamily"/>
</dbReference>
<keyword evidence="1" id="KW-0813">Transport</keyword>
<name>A0A382CEA8_9ZZZZ</name>
<dbReference type="PROSITE" id="PS50110">
    <property type="entry name" value="RESPONSE_REGULATORY"/>
    <property type="match status" value="1"/>
</dbReference>
<dbReference type="PROSITE" id="PS50042">
    <property type="entry name" value="CNMP_BINDING_3"/>
    <property type="match status" value="1"/>
</dbReference>
<keyword evidence="2" id="KW-0175">Coiled coil</keyword>
<feature type="domain" description="Response regulatory" evidence="4">
    <location>
        <begin position="209"/>
        <end position="260"/>
    </location>
</feature>
<dbReference type="Pfam" id="PF00027">
    <property type="entry name" value="cNMP_binding"/>
    <property type="match status" value="1"/>
</dbReference>
<evidence type="ECO:0008006" key="6">
    <source>
        <dbReference type="Google" id="ProtNLM"/>
    </source>
</evidence>
<dbReference type="CDD" id="cd00038">
    <property type="entry name" value="CAP_ED"/>
    <property type="match status" value="1"/>
</dbReference>
<sequence>MAKADPKKEKLLMQVLKKIPIFNGLALTQVRKILALCVHKSYAPGDKVCISGTPPEEMFVLLSGAVGIITQEGLKVATILPVTMVGEMGVITGQPRVATVEATKPTAVFIIQKDKFDAVLRDDDEIRSKVYRAIIDVLSGKLSNDNVRLRDYQQEKSRFEGQIADLDRRLSEQERRAEIALDLAAESSGRDQAELELHVGEQVKDLLPRALVVDDELEFRKLLKDALPSFDVLEAADGAEALEMVGEEKLDLVITDIRMP</sequence>
<keyword evidence="1" id="KW-0406">Ion transport</keyword>
<dbReference type="Gene3D" id="3.40.50.2300">
    <property type="match status" value="1"/>
</dbReference>
<organism evidence="5">
    <name type="scientific">marine metagenome</name>
    <dbReference type="NCBI Taxonomy" id="408172"/>
    <lineage>
        <taxon>unclassified sequences</taxon>
        <taxon>metagenomes</taxon>
        <taxon>ecological metagenomes</taxon>
    </lineage>
</organism>
<dbReference type="GO" id="GO:0005221">
    <property type="term" value="F:intracellularly cyclic nucleotide-activated monoatomic cation channel activity"/>
    <property type="evidence" value="ECO:0007669"/>
    <property type="project" value="InterPro"/>
</dbReference>
<dbReference type="InterPro" id="IPR050866">
    <property type="entry name" value="CNG_cation_channel"/>
</dbReference>
<evidence type="ECO:0000256" key="1">
    <source>
        <dbReference type="ARBA" id="ARBA00023286"/>
    </source>
</evidence>
<feature type="coiled-coil region" evidence="2">
    <location>
        <begin position="149"/>
        <end position="183"/>
    </location>
</feature>
<dbReference type="SMART" id="SM00100">
    <property type="entry name" value="cNMP"/>
    <property type="match status" value="1"/>
</dbReference>
<proteinExistence type="predicted"/>
<dbReference type="InterPro" id="IPR001789">
    <property type="entry name" value="Sig_transdc_resp-reg_receiver"/>
</dbReference>
<dbReference type="GO" id="GO:0000160">
    <property type="term" value="P:phosphorelay signal transduction system"/>
    <property type="evidence" value="ECO:0007669"/>
    <property type="project" value="InterPro"/>
</dbReference>
<dbReference type="PANTHER" id="PTHR45638">
    <property type="entry name" value="CYCLIC NUCLEOTIDE-GATED CATION CHANNEL SUBUNIT A"/>
    <property type="match status" value="1"/>
</dbReference>
<dbReference type="SUPFAM" id="SSF51206">
    <property type="entry name" value="cAMP-binding domain-like"/>
    <property type="match status" value="1"/>
</dbReference>
<protein>
    <recommendedName>
        <fullName evidence="6">Cyclic nucleotide-binding domain-containing protein</fullName>
    </recommendedName>
</protein>
<keyword evidence="1" id="KW-1071">Ligand-gated ion channel</keyword>
<accession>A0A382CEA8</accession>
<feature type="domain" description="Cyclic nucleotide-binding" evidence="3">
    <location>
        <begin position="21"/>
        <end position="137"/>
    </location>
</feature>
<dbReference type="Gene3D" id="2.60.120.10">
    <property type="entry name" value="Jelly Rolls"/>
    <property type="match status" value="1"/>
</dbReference>
<dbReference type="AlphaFoldDB" id="A0A382CEA8"/>
<evidence type="ECO:0000259" key="3">
    <source>
        <dbReference type="PROSITE" id="PS50042"/>
    </source>
</evidence>
<dbReference type="Pfam" id="PF00072">
    <property type="entry name" value="Response_reg"/>
    <property type="match status" value="1"/>
</dbReference>
<gene>
    <name evidence="5" type="ORF">METZ01_LOCUS177016</name>
</gene>
<feature type="non-terminal residue" evidence="5">
    <location>
        <position position="260"/>
    </location>
</feature>
<dbReference type="GO" id="GO:0044877">
    <property type="term" value="F:protein-containing complex binding"/>
    <property type="evidence" value="ECO:0007669"/>
    <property type="project" value="TreeGrafter"/>
</dbReference>